<dbReference type="SUPFAM" id="SSF55729">
    <property type="entry name" value="Acyl-CoA N-acyltransferases (Nat)"/>
    <property type="match status" value="1"/>
</dbReference>
<reference evidence="2" key="1">
    <citation type="journal article" date="2019" name="Int. J. Syst. Evol. Microbiol.">
        <title>The Global Catalogue of Microorganisms (GCM) 10K type strain sequencing project: providing services to taxonomists for standard genome sequencing and annotation.</title>
        <authorList>
            <consortium name="The Broad Institute Genomics Platform"/>
            <consortium name="The Broad Institute Genome Sequencing Center for Infectious Disease"/>
            <person name="Wu L."/>
            <person name="Ma J."/>
        </authorList>
    </citation>
    <scope>NUCLEOTIDE SEQUENCE [LARGE SCALE GENOMIC DNA]</scope>
    <source>
        <strain evidence="2">JCM 18283</strain>
    </source>
</reference>
<evidence type="ECO:0000313" key="1">
    <source>
        <dbReference type="EMBL" id="GAA4910070.1"/>
    </source>
</evidence>
<dbReference type="InterPro" id="IPR016181">
    <property type="entry name" value="Acyl_CoA_acyltransferase"/>
</dbReference>
<protein>
    <recommendedName>
        <fullName evidence="3">N-acetyltransferase domain-containing protein</fullName>
    </recommendedName>
</protein>
<gene>
    <name evidence="1" type="ORF">GCM10023313_11530</name>
</gene>
<name>A0ABP9FNZ4_9SPHI</name>
<organism evidence="1 2">
    <name type="scientific">Mucilaginibacter defluvii</name>
    <dbReference type="NCBI Taxonomy" id="1196019"/>
    <lineage>
        <taxon>Bacteria</taxon>
        <taxon>Pseudomonadati</taxon>
        <taxon>Bacteroidota</taxon>
        <taxon>Sphingobacteriia</taxon>
        <taxon>Sphingobacteriales</taxon>
        <taxon>Sphingobacteriaceae</taxon>
        <taxon>Mucilaginibacter</taxon>
    </lineage>
</organism>
<keyword evidence="2" id="KW-1185">Reference proteome</keyword>
<dbReference type="Gene3D" id="3.40.630.30">
    <property type="match status" value="1"/>
</dbReference>
<evidence type="ECO:0000313" key="2">
    <source>
        <dbReference type="Proteomes" id="UP001501436"/>
    </source>
</evidence>
<dbReference type="Proteomes" id="UP001501436">
    <property type="component" value="Unassembled WGS sequence"/>
</dbReference>
<comment type="caution">
    <text evidence="1">The sequence shown here is derived from an EMBL/GenBank/DDBJ whole genome shotgun (WGS) entry which is preliminary data.</text>
</comment>
<evidence type="ECO:0008006" key="3">
    <source>
        <dbReference type="Google" id="ProtNLM"/>
    </source>
</evidence>
<proteinExistence type="predicted"/>
<dbReference type="EMBL" id="BAABJI010000001">
    <property type="protein sequence ID" value="GAA4910070.1"/>
    <property type="molecule type" value="Genomic_DNA"/>
</dbReference>
<sequence length="1636" mass="185825">MIVWSNFKNYGEAPTAAFETLCNHLFERYIKREYGDKLKKFRVVNGKGGDGGVEAYAELLDGSVIAVQSKWFDERFDASHIGQIRNSIKTACEIRPAITQYFVCMRRNLTSLKFVAGGKDEDGESTKQITKNSGDQLIDAFEIEMKAAYENLTLVWWLEDTIEFELTRPENDGIHKFWFENEVLTEQFLKNRFELAKVGWLGEKYVPKLHALGFIESEISASFFDEPYRKQVLEQLADHDVQLQKATILSKRILRDVALKKDEELHLIGLIASLGQNQQSLRSIADKLKAALEPEAADYDRLVKDLHLLSSMRRVIPAPDNEGLLVRLEELFQLISIHRVHATLDKLKLDLESPNKTFLGSPGSGKTHALSHATDVHLQSRAPAVIVQAFNTPHENWGTILLSALQLNGWSMDQLFAALETQAVRRDRHLVNNSVGFGEELSAARTKVMVCVDGVEEDTGNWQTWKHRIRECAVHTRNYSRLRFFLSARTYFYREEEASNAGIRLLNLPVEGDVSYRQLVPEYFKKENYNISISSYTIIRGLDSLFALRLFCETYQNQSLDESSIVLTAGNQLLANKIKQMEAEFAGKIRKDLGPASQPVAKSLREIANALIRIQKISHDELKNIVNPVVGSYLTGNETDLLIGYFADNGILIRNQKQSIIDGLTIFEFDYSMTYRSIPEMIIANRTVERITAGEITNISDDSFFELFNAVGSKNTSTEARLRLTERKRIMQLIVNILFHEQGKLVGQNGFLAKGLDDLEIFNLQFGAMLKAPRALVDLYKPNVDSHFFGSREGRMKLLREQILPASVEGENNFGASYLHDILSSFPSAYERDKIWQGPDRYEGEQNQRGSLRSAILGHSNELYLSNFALHNETPLIYAWALSTLDQNFRSSLRLSLTNWALKQPSEFAKLVSLLFPSADPQIQEDLASIALALAPKLKNDIALGGIAKAALENVFADPLRNRNVIVRAGFRAIVERAYQYQLISTTEVALAKPHQQTEVELINLDLTALQTTKEEIYPIVHDLAWYVIKKSYSGFLKIPDGTGPRLKDRDSKEAKALLDRYRNVHPDFNLYAYEWAMAAAIGYMRSLGFDRSKGNGYTDESHGGKSKLFTYEEKYTWLAVHYIKGYLADYMPHRESGEESGFLDDYFRVVHVPNPGEGISDSADDRDSELRSLVIQENLIEEFDKGDIATYVSEQVSKERKIDFEKWLLFNESQFFVGKTDRPMLALYNDTTQKDNNNYIYANIEAIAVFISTEQIGMVEAILDADAEQFSFAEHLDSLFTSPKTATYTNATDIVWMNWIGEYSNSDEYETEDGPLQVYYALTKVASTNSRGENHMVIPSKLSRELGDITSMAGNYFKDKNGEIAGFYQHKGERDDGAQEMALVNREIFEKKLAEAGLSLAWFIHVYKSKEHHDRLKDIPHVQWSRKYFVRFDGQDKLQAVEFWNERTSNVRDEFSWETILSLSPTLKEYGQLTQDEIGQITRMLSDGGEVNVQTLTERLKAIKKLAFFENNGHVIAIAAVKKPLANYRNGVFAKAQLPGDAQDFDYELGYLYTLPRARGKKLSSKLTAALLREFDGEKIYATTRMSNIGVHFLLEKMSFECKGNPYLNASGNDNLLLYTATVDASRLPTDFPIH</sequence>
<dbReference type="RefSeq" id="WP_345329995.1">
    <property type="nucleotide sequence ID" value="NZ_BAABJI010000001.1"/>
</dbReference>
<accession>A0ABP9FNZ4</accession>